<sequence length="243" mass="27191">MRAAVLLACLLAVLAVSTPVSGHVCNKGKWLYKYPIKHWKEYTWIKDHAKKPFAEIAFIKAMITLKEEWDANHPGLGGCEPVAAKPVGACYKSWVPGKAGRQIKGEYGFTVKVKVVCPFEPFKAWYTIDVLAYTRRDGSYWAPIKKPFAEAAFIKAMFALKEEWDANHPGVGGCEPVAAKPVGACYKSWVPGKAGRQIKGEYGFTVKVKVVCPFEPFKAWYTIDVLAYTRRDGSYWAPIKVLH</sequence>
<dbReference type="InParanoid" id="E1Z2Z6"/>
<dbReference type="AlphaFoldDB" id="E1Z2Z6"/>
<keyword evidence="3" id="KW-1185">Reference proteome</keyword>
<organism evidence="3">
    <name type="scientific">Chlorella variabilis</name>
    <name type="common">Green alga</name>
    <dbReference type="NCBI Taxonomy" id="554065"/>
    <lineage>
        <taxon>Eukaryota</taxon>
        <taxon>Viridiplantae</taxon>
        <taxon>Chlorophyta</taxon>
        <taxon>core chlorophytes</taxon>
        <taxon>Trebouxiophyceae</taxon>
        <taxon>Chlorellales</taxon>
        <taxon>Chlorellaceae</taxon>
        <taxon>Chlorella clade</taxon>
        <taxon>Chlorella</taxon>
    </lineage>
</organism>
<evidence type="ECO:0000313" key="2">
    <source>
        <dbReference type="EMBL" id="EFN60080.1"/>
    </source>
</evidence>
<proteinExistence type="predicted"/>
<protein>
    <submittedName>
        <fullName evidence="2">Expressed protein</fullName>
    </submittedName>
</protein>
<name>E1Z2Z6_CHLVA</name>
<dbReference type="RefSeq" id="XP_005852182.1">
    <property type="nucleotide sequence ID" value="XM_005852120.1"/>
</dbReference>
<dbReference type="GeneID" id="17359086"/>
<accession>E1Z2Z6</accession>
<feature type="chain" id="PRO_5003155574" evidence="1">
    <location>
        <begin position="23"/>
        <end position="243"/>
    </location>
</feature>
<evidence type="ECO:0000256" key="1">
    <source>
        <dbReference type="SAM" id="SignalP"/>
    </source>
</evidence>
<feature type="signal peptide" evidence="1">
    <location>
        <begin position="1"/>
        <end position="22"/>
    </location>
</feature>
<keyword evidence="1" id="KW-0732">Signal</keyword>
<dbReference type="KEGG" id="cvr:CHLNCDRAFT_133381"/>
<dbReference type="Proteomes" id="UP000008141">
    <property type="component" value="Unassembled WGS sequence"/>
</dbReference>
<dbReference type="EMBL" id="GL433835">
    <property type="protein sequence ID" value="EFN60080.1"/>
    <property type="molecule type" value="Genomic_DNA"/>
</dbReference>
<gene>
    <name evidence="2" type="ORF">CHLNCDRAFT_133381</name>
</gene>
<reference evidence="2 3" key="1">
    <citation type="journal article" date="2010" name="Plant Cell">
        <title>The Chlorella variabilis NC64A genome reveals adaptation to photosymbiosis, coevolution with viruses, and cryptic sex.</title>
        <authorList>
            <person name="Blanc G."/>
            <person name="Duncan G."/>
            <person name="Agarkova I."/>
            <person name="Borodovsky M."/>
            <person name="Gurnon J."/>
            <person name="Kuo A."/>
            <person name="Lindquist E."/>
            <person name="Lucas S."/>
            <person name="Pangilinan J."/>
            <person name="Polle J."/>
            <person name="Salamov A."/>
            <person name="Terry A."/>
            <person name="Yamada T."/>
            <person name="Dunigan D.D."/>
            <person name="Grigoriev I.V."/>
            <person name="Claverie J.M."/>
            <person name="Van Etten J.L."/>
        </authorList>
    </citation>
    <scope>NUCLEOTIDE SEQUENCE [LARGE SCALE GENOMIC DNA]</scope>
    <source>
        <strain evidence="2 3">NC64A</strain>
    </source>
</reference>
<evidence type="ECO:0000313" key="3">
    <source>
        <dbReference type="Proteomes" id="UP000008141"/>
    </source>
</evidence>